<accession>A0ABZ0PLQ7</accession>
<gene>
    <name evidence="4" type="ORF">R9Z33_07155</name>
</gene>
<dbReference type="CDD" id="cd04301">
    <property type="entry name" value="NAT_SF"/>
    <property type="match status" value="1"/>
</dbReference>
<dbReference type="PANTHER" id="PTHR43877:SF1">
    <property type="entry name" value="ACETYLTRANSFERASE"/>
    <property type="match status" value="1"/>
</dbReference>
<evidence type="ECO:0000313" key="5">
    <source>
        <dbReference type="Proteomes" id="UP001305521"/>
    </source>
</evidence>
<protein>
    <submittedName>
        <fullName evidence="4">GNAT family N-acetyltransferase</fullName>
    </submittedName>
</protein>
<keyword evidence="1" id="KW-0808">Transferase</keyword>
<dbReference type="PANTHER" id="PTHR43877">
    <property type="entry name" value="AMINOALKYLPHOSPHONATE N-ACETYLTRANSFERASE-RELATED-RELATED"/>
    <property type="match status" value="1"/>
</dbReference>
<dbReference type="InterPro" id="IPR016181">
    <property type="entry name" value="Acyl_CoA_acyltransferase"/>
</dbReference>
<feature type="domain" description="N-acetyltransferase" evidence="3">
    <location>
        <begin position="1"/>
        <end position="153"/>
    </location>
</feature>
<evidence type="ECO:0000313" key="4">
    <source>
        <dbReference type="EMBL" id="WPB86649.1"/>
    </source>
</evidence>
<keyword evidence="2" id="KW-0012">Acyltransferase</keyword>
<evidence type="ECO:0000259" key="3">
    <source>
        <dbReference type="PROSITE" id="PS51186"/>
    </source>
</evidence>
<name>A0ABZ0PLQ7_9PROT</name>
<evidence type="ECO:0000256" key="2">
    <source>
        <dbReference type="ARBA" id="ARBA00023315"/>
    </source>
</evidence>
<dbReference type="Pfam" id="PF00583">
    <property type="entry name" value="Acetyltransf_1"/>
    <property type="match status" value="1"/>
</dbReference>
<dbReference type="InterPro" id="IPR050832">
    <property type="entry name" value="Bact_Acetyltransf"/>
</dbReference>
<dbReference type="InterPro" id="IPR000182">
    <property type="entry name" value="GNAT_dom"/>
</dbReference>
<proteinExistence type="predicted"/>
<dbReference type="EMBL" id="CP137852">
    <property type="protein sequence ID" value="WPB86649.1"/>
    <property type="molecule type" value="Genomic_DNA"/>
</dbReference>
<dbReference type="RefSeq" id="WP_318650618.1">
    <property type="nucleotide sequence ID" value="NZ_CP137852.1"/>
</dbReference>
<reference evidence="4 5" key="1">
    <citation type="submission" date="2023-11" db="EMBL/GenBank/DDBJ databases">
        <title>Arctic aerobic anoxygenic photoheterotroph Sediminicoccus rosea KRV36 adapts its photosynthesis to long days of polar summer.</title>
        <authorList>
            <person name="Tomasch J."/>
            <person name="Kopejtka K."/>
            <person name="Bily T."/>
            <person name="Gardiner A.T."/>
            <person name="Gardian Z."/>
            <person name="Shivaramu S."/>
            <person name="Koblizek M."/>
            <person name="Engelhardt F."/>
            <person name="Kaftan D."/>
        </authorList>
    </citation>
    <scope>NUCLEOTIDE SEQUENCE [LARGE SCALE GENOMIC DNA]</scope>
    <source>
        <strain evidence="4 5">R-30</strain>
    </source>
</reference>
<sequence>MIRTFTAPDAPHIAELVAALNAEEGYDRRTAADAAALCDAFLGPQALGRLLLAGEPARGYLTLHPSFETEIGARGAYMGDLYVAPEHRRQGLGRALVAAAVRQVRSEGGSFLWWTALPKNPGGLAFYAALGAKSEAVRACALTHAAFNALAEDA</sequence>
<dbReference type="Gene3D" id="3.40.630.30">
    <property type="match status" value="1"/>
</dbReference>
<organism evidence="4 5">
    <name type="scientific">Sediminicoccus rosea</name>
    <dbReference type="NCBI Taxonomy" id="1225128"/>
    <lineage>
        <taxon>Bacteria</taxon>
        <taxon>Pseudomonadati</taxon>
        <taxon>Pseudomonadota</taxon>
        <taxon>Alphaproteobacteria</taxon>
        <taxon>Acetobacterales</taxon>
        <taxon>Roseomonadaceae</taxon>
        <taxon>Sediminicoccus</taxon>
    </lineage>
</organism>
<dbReference type="Proteomes" id="UP001305521">
    <property type="component" value="Chromosome"/>
</dbReference>
<dbReference type="SUPFAM" id="SSF55729">
    <property type="entry name" value="Acyl-CoA N-acyltransferases (Nat)"/>
    <property type="match status" value="1"/>
</dbReference>
<evidence type="ECO:0000256" key="1">
    <source>
        <dbReference type="ARBA" id="ARBA00022679"/>
    </source>
</evidence>
<dbReference type="PROSITE" id="PS51186">
    <property type="entry name" value="GNAT"/>
    <property type="match status" value="1"/>
</dbReference>
<keyword evidence="5" id="KW-1185">Reference proteome</keyword>